<dbReference type="EnsemblProtists" id="HpaT814046">
    <property type="protein sequence ID" value="HpaP814046"/>
    <property type="gene ID" value="HpaG814046"/>
</dbReference>
<accession>M4C4M8</accession>
<dbReference type="HOGENOM" id="CLU_2042579_0_0_1"/>
<reference evidence="2" key="2">
    <citation type="submission" date="2015-06" db="UniProtKB">
        <authorList>
            <consortium name="EnsemblProtists"/>
        </authorList>
    </citation>
    <scope>IDENTIFICATION</scope>
    <source>
        <strain evidence="2">Emoy2</strain>
    </source>
</reference>
<dbReference type="AlphaFoldDB" id="M4C4M8"/>
<dbReference type="VEuPathDB" id="FungiDB:HpaG814046"/>
<proteinExistence type="predicted"/>
<dbReference type="Proteomes" id="UP000011713">
    <property type="component" value="Unassembled WGS sequence"/>
</dbReference>
<evidence type="ECO:0000313" key="2">
    <source>
        <dbReference type="EnsemblProtists" id="HpaP814046"/>
    </source>
</evidence>
<protein>
    <recommendedName>
        <fullName evidence="4">RxLR effector candidate protein</fullName>
    </recommendedName>
</protein>
<feature type="region of interest" description="Disordered" evidence="1">
    <location>
        <begin position="98"/>
        <end position="121"/>
    </location>
</feature>
<evidence type="ECO:0000313" key="3">
    <source>
        <dbReference type="Proteomes" id="UP000011713"/>
    </source>
</evidence>
<keyword evidence="3" id="KW-1185">Reference proteome</keyword>
<sequence>MRLTYTAVVTLADLLSCSDSLLTGGDPKDILRHVVSFVAQGRNATTTEEIHFQGWSAGGDHVRGKRHSCGKNSRRMDERSVDIATDVIKKKLSVIGHIRKPTTTAGQPNPVKEEGTATANG</sequence>
<dbReference type="EMBL" id="JH598235">
    <property type="status" value="NOT_ANNOTATED_CDS"/>
    <property type="molecule type" value="Genomic_DNA"/>
</dbReference>
<reference evidence="3" key="1">
    <citation type="journal article" date="2010" name="Science">
        <title>Signatures of adaptation to obligate biotrophy in the Hyaloperonospora arabidopsidis genome.</title>
        <authorList>
            <person name="Baxter L."/>
            <person name="Tripathy S."/>
            <person name="Ishaque N."/>
            <person name="Boot N."/>
            <person name="Cabral A."/>
            <person name="Kemen E."/>
            <person name="Thines M."/>
            <person name="Ah-Fong A."/>
            <person name="Anderson R."/>
            <person name="Badejoko W."/>
            <person name="Bittner-Eddy P."/>
            <person name="Boore J.L."/>
            <person name="Chibucos M.C."/>
            <person name="Coates M."/>
            <person name="Dehal P."/>
            <person name="Delehaunty K."/>
            <person name="Dong S."/>
            <person name="Downton P."/>
            <person name="Dumas B."/>
            <person name="Fabro G."/>
            <person name="Fronick C."/>
            <person name="Fuerstenberg S.I."/>
            <person name="Fulton L."/>
            <person name="Gaulin E."/>
            <person name="Govers F."/>
            <person name="Hughes L."/>
            <person name="Humphray S."/>
            <person name="Jiang R.H."/>
            <person name="Judelson H."/>
            <person name="Kamoun S."/>
            <person name="Kyung K."/>
            <person name="Meijer H."/>
            <person name="Minx P."/>
            <person name="Morris P."/>
            <person name="Nelson J."/>
            <person name="Phuntumart V."/>
            <person name="Qutob D."/>
            <person name="Rehmany A."/>
            <person name="Rougon-Cardoso A."/>
            <person name="Ryden P."/>
            <person name="Torto-Alalibo T."/>
            <person name="Studholme D."/>
            <person name="Wang Y."/>
            <person name="Win J."/>
            <person name="Wood J."/>
            <person name="Clifton S.W."/>
            <person name="Rogers J."/>
            <person name="Van den Ackerveken G."/>
            <person name="Jones J.D."/>
            <person name="McDowell J.M."/>
            <person name="Beynon J."/>
            <person name="Tyler B.M."/>
        </authorList>
    </citation>
    <scope>NUCLEOTIDE SEQUENCE [LARGE SCALE GENOMIC DNA]</scope>
    <source>
        <strain evidence="3">Emoy2</strain>
    </source>
</reference>
<dbReference type="InParanoid" id="M4C4M8"/>
<evidence type="ECO:0000256" key="1">
    <source>
        <dbReference type="SAM" id="MobiDB-lite"/>
    </source>
</evidence>
<organism evidence="2 3">
    <name type="scientific">Hyaloperonospora arabidopsidis (strain Emoy2)</name>
    <name type="common">Downy mildew agent</name>
    <name type="synonym">Peronospora arabidopsidis</name>
    <dbReference type="NCBI Taxonomy" id="559515"/>
    <lineage>
        <taxon>Eukaryota</taxon>
        <taxon>Sar</taxon>
        <taxon>Stramenopiles</taxon>
        <taxon>Oomycota</taxon>
        <taxon>Peronosporomycetes</taxon>
        <taxon>Peronosporales</taxon>
        <taxon>Peronosporaceae</taxon>
        <taxon>Hyaloperonospora</taxon>
    </lineage>
</organism>
<name>M4C4M8_HYAAE</name>
<evidence type="ECO:0008006" key="4">
    <source>
        <dbReference type="Google" id="ProtNLM"/>
    </source>
</evidence>